<proteinExistence type="inferred from homology"/>
<dbReference type="SUPFAM" id="SSF51735">
    <property type="entry name" value="NAD(P)-binding Rossmann-fold domains"/>
    <property type="match status" value="1"/>
</dbReference>
<keyword evidence="1" id="KW-0560">Oxidoreductase</keyword>
<evidence type="ECO:0000259" key="3">
    <source>
        <dbReference type="Pfam" id="PF01370"/>
    </source>
</evidence>
<dbReference type="STRING" id="177199.A0A420YEM7"/>
<evidence type="ECO:0000256" key="1">
    <source>
        <dbReference type="ARBA" id="ARBA00023002"/>
    </source>
</evidence>
<comment type="similarity">
    <text evidence="2">Belongs to the NAD(P)-dependent epimerase/dehydratase family. Dihydroflavonol-4-reductase subfamily.</text>
</comment>
<sequence length="333" mass="35530">MAKSYRVRAAVRTDAKIDKIRAHPLVKGLAKAPDSLSFIVIPDLTLPGAFDSALQDATYVIHLAAPVPSFNGSITVTQDQYDKYFVQDAVNATLGVLKSAANAGHGVKRVILTSSAMAVVPFPYLAASPEVDYSVSFGPETRQLTPTGPFGSEVEAYGAGKTAVLNAAEAWFTSELGKQANFDLINIVAGWTFGRDELVTSADELRVTGTNSVLLGLLLGNKSEWPFTGNAVVAADVARCHVLALAQKALAKGETRTFVASTPIVWEDAVDVVRTEFGADVEAGRLSTDGKQPTQPINFDGSKTEDILGIKFAPFQEAVRQIANQYLELLDQA</sequence>
<comment type="caution">
    <text evidence="4">The sequence shown here is derived from an EMBL/GenBank/DDBJ whole genome shotgun (WGS) entry which is preliminary data.</text>
</comment>
<dbReference type="OrthoDB" id="2735536at2759"/>
<dbReference type="InterPro" id="IPR001509">
    <property type="entry name" value="Epimerase_deHydtase"/>
</dbReference>
<organism evidence="4 5">
    <name type="scientific">Coniochaeta pulveracea</name>
    <dbReference type="NCBI Taxonomy" id="177199"/>
    <lineage>
        <taxon>Eukaryota</taxon>
        <taxon>Fungi</taxon>
        <taxon>Dikarya</taxon>
        <taxon>Ascomycota</taxon>
        <taxon>Pezizomycotina</taxon>
        <taxon>Sordariomycetes</taxon>
        <taxon>Sordariomycetidae</taxon>
        <taxon>Coniochaetales</taxon>
        <taxon>Coniochaetaceae</taxon>
        <taxon>Coniochaeta</taxon>
    </lineage>
</organism>
<dbReference type="PANTHER" id="PTHR10366">
    <property type="entry name" value="NAD DEPENDENT EPIMERASE/DEHYDRATASE"/>
    <property type="match status" value="1"/>
</dbReference>
<dbReference type="Proteomes" id="UP000275385">
    <property type="component" value="Unassembled WGS sequence"/>
</dbReference>
<dbReference type="AlphaFoldDB" id="A0A420YEM7"/>
<protein>
    <recommendedName>
        <fullName evidence="3">NAD-dependent epimerase/dehydratase domain-containing protein</fullName>
    </recommendedName>
</protein>
<evidence type="ECO:0000313" key="5">
    <source>
        <dbReference type="Proteomes" id="UP000275385"/>
    </source>
</evidence>
<accession>A0A420YEM7</accession>
<dbReference type="EMBL" id="QVQW01000014">
    <property type="protein sequence ID" value="RKU46361.1"/>
    <property type="molecule type" value="Genomic_DNA"/>
</dbReference>
<evidence type="ECO:0000256" key="2">
    <source>
        <dbReference type="ARBA" id="ARBA00023445"/>
    </source>
</evidence>
<dbReference type="Gene3D" id="3.40.50.720">
    <property type="entry name" value="NAD(P)-binding Rossmann-like Domain"/>
    <property type="match status" value="1"/>
</dbReference>
<gene>
    <name evidence="4" type="ORF">DL546_002636</name>
</gene>
<dbReference type="InterPro" id="IPR050425">
    <property type="entry name" value="NAD(P)_dehydrat-like"/>
</dbReference>
<feature type="domain" description="NAD-dependent epimerase/dehydratase" evidence="3">
    <location>
        <begin position="29"/>
        <end position="247"/>
    </location>
</feature>
<name>A0A420YEM7_9PEZI</name>
<dbReference type="Pfam" id="PF01370">
    <property type="entry name" value="Epimerase"/>
    <property type="match status" value="1"/>
</dbReference>
<dbReference type="InterPro" id="IPR036291">
    <property type="entry name" value="NAD(P)-bd_dom_sf"/>
</dbReference>
<evidence type="ECO:0000313" key="4">
    <source>
        <dbReference type="EMBL" id="RKU46361.1"/>
    </source>
</evidence>
<dbReference type="GO" id="GO:0016616">
    <property type="term" value="F:oxidoreductase activity, acting on the CH-OH group of donors, NAD or NADP as acceptor"/>
    <property type="evidence" value="ECO:0007669"/>
    <property type="project" value="TreeGrafter"/>
</dbReference>
<reference evidence="4 5" key="1">
    <citation type="submission" date="2018-08" db="EMBL/GenBank/DDBJ databases">
        <title>Draft genome of the lignicolous fungus Coniochaeta pulveracea.</title>
        <authorList>
            <person name="Borstlap C.J."/>
            <person name="De Witt R.N."/>
            <person name="Botha A."/>
            <person name="Volschenk H."/>
        </authorList>
    </citation>
    <scope>NUCLEOTIDE SEQUENCE [LARGE SCALE GENOMIC DNA]</scope>
    <source>
        <strain evidence="4 5">CAB683</strain>
    </source>
</reference>
<dbReference type="PANTHER" id="PTHR10366:SF564">
    <property type="entry name" value="STEROL-4-ALPHA-CARBOXYLATE 3-DEHYDROGENASE, DECARBOXYLATING"/>
    <property type="match status" value="1"/>
</dbReference>
<keyword evidence="5" id="KW-1185">Reference proteome</keyword>